<dbReference type="AlphaFoldDB" id="A0A9D4LC67"/>
<gene>
    <name evidence="1" type="ORF">DPMN_098357</name>
</gene>
<dbReference type="EMBL" id="JAIWYP010000003">
    <property type="protein sequence ID" value="KAH3855788.1"/>
    <property type="molecule type" value="Genomic_DNA"/>
</dbReference>
<proteinExistence type="predicted"/>
<reference evidence="1" key="2">
    <citation type="submission" date="2020-11" db="EMBL/GenBank/DDBJ databases">
        <authorList>
            <person name="McCartney M.A."/>
            <person name="Auch B."/>
            <person name="Kono T."/>
            <person name="Mallez S."/>
            <person name="Becker A."/>
            <person name="Gohl D.M."/>
            <person name="Silverstein K.A.T."/>
            <person name="Koren S."/>
            <person name="Bechman K.B."/>
            <person name="Herman A."/>
            <person name="Abrahante J.E."/>
            <person name="Garbe J."/>
        </authorList>
    </citation>
    <scope>NUCLEOTIDE SEQUENCE</scope>
    <source>
        <strain evidence="1">Duluth1</strain>
        <tissue evidence="1">Whole animal</tissue>
    </source>
</reference>
<name>A0A9D4LC67_DREPO</name>
<sequence length="180" mass="20100">MGLVCSPVLMNHTVEVLALPKKLKAQTSLENKCSHFSIRLLRTFMAFIQRPLNFSILVDISQEFLQLSGTVSSEWESHPEYQDGKSLVQSVKDVNDLAECRVALIQDMNLSFNVGLCCFKSSTQVGHTVAIFTSSCQGQKKIVGTILVFSSGCQVTSYRSKIIKPLLSEHHVMDDWMELS</sequence>
<evidence type="ECO:0000313" key="1">
    <source>
        <dbReference type="EMBL" id="KAH3855788.1"/>
    </source>
</evidence>
<reference evidence="1" key="1">
    <citation type="journal article" date="2019" name="bioRxiv">
        <title>The Genome of the Zebra Mussel, Dreissena polymorpha: A Resource for Invasive Species Research.</title>
        <authorList>
            <person name="McCartney M.A."/>
            <person name="Auch B."/>
            <person name="Kono T."/>
            <person name="Mallez S."/>
            <person name="Zhang Y."/>
            <person name="Obille A."/>
            <person name="Becker A."/>
            <person name="Abrahante J.E."/>
            <person name="Garbe J."/>
            <person name="Badalamenti J.P."/>
            <person name="Herman A."/>
            <person name="Mangelson H."/>
            <person name="Liachko I."/>
            <person name="Sullivan S."/>
            <person name="Sone E.D."/>
            <person name="Koren S."/>
            <person name="Silverstein K.A.T."/>
            <person name="Beckman K.B."/>
            <person name="Gohl D.M."/>
        </authorList>
    </citation>
    <scope>NUCLEOTIDE SEQUENCE</scope>
    <source>
        <strain evidence="1">Duluth1</strain>
        <tissue evidence="1">Whole animal</tissue>
    </source>
</reference>
<accession>A0A9D4LC67</accession>
<protein>
    <submittedName>
        <fullName evidence="1">Uncharacterized protein</fullName>
    </submittedName>
</protein>
<organism evidence="1 2">
    <name type="scientific">Dreissena polymorpha</name>
    <name type="common">Zebra mussel</name>
    <name type="synonym">Mytilus polymorpha</name>
    <dbReference type="NCBI Taxonomy" id="45954"/>
    <lineage>
        <taxon>Eukaryota</taxon>
        <taxon>Metazoa</taxon>
        <taxon>Spiralia</taxon>
        <taxon>Lophotrochozoa</taxon>
        <taxon>Mollusca</taxon>
        <taxon>Bivalvia</taxon>
        <taxon>Autobranchia</taxon>
        <taxon>Heteroconchia</taxon>
        <taxon>Euheterodonta</taxon>
        <taxon>Imparidentia</taxon>
        <taxon>Neoheterodontei</taxon>
        <taxon>Myida</taxon>
        <taxon>Dreissenoidea</taxon>
        <taxon>Dreissenidae</taxon>
        <taxon>Dreissena</taxon>
    </lineage>
</organism>
<keyword evidence="2" id="KW-1185">Reference proteome</keyword>
<evidence type="ECO:0000313" key="2">
    <source>
        <dbReference type="Proteomes" id="UP000828390"/>
    </source>
</evidence>
<dbReference type="Proteomes" id="UP000828390">
    <property type="component" value="Unassembled WGS sequence"/>
</dbReference>
<comment type="caution">
    <text evidence="1">The sequence shown here is derived from an EMBL/GenBank/DDBJ whole genome shotgun (WGS) entry which is preliminary data.</text>
</comment>